<comment type="similarity">
    <text evidence="1">Belongs to the acyl-ACP thioesterase family.</text>
</comment>
<proteinExistence type="inferred from homology"/>
<name>A0A4S3B1C7_9ENTE</name>
<dbReference type="InterPro" id="IPR029069">
    <property type="entry name" value="HotDog_dom_sf"/>
</dbReference>
<dbReference type="InterPro" id="IPR002864">
    <property type="entry name" value="Acyl-ACP_thioesterase_NHD"/>
</dbReference>
<dbReference type="PANTHER" id="PTHR31727:SF6">
    <property type="entry name" value="OLEOYL-ACYL CARRIER PROTEIN THIOESTERASE 1, CHLOROPLASTIC"/>
    <property type="match status" value="1"/>
</dbReference>
<protein>
    <submittedName>
        <fullName evidence="10">Acyl-[acyl-carrier-protein] thioesterase</fullName>
    </submittedName>
</protein>
<dbReference type="Gene3D" id="3.10.129.10">
    <property type="entry name" value="Hotdog Thioesterase"/>
    <property type="match status" value="1"/>
</dbReference>
<evidence type="ECO:0000256" key="1">
    <source>
        <dbReference type="ARBA" id="ARBA00006500"/>
    </source>
</evidence>
<dbReference type="Pfam" id="PF01643">
    <property type="entry name" value="Acyl-ACP_TE"/>
    <property type="match status" value="1"/>
</dbReference>
<keyword evidence="11" id="KW-1185">Reference proteome</keyword>
<comment type="caution">
    <text evidence="10">The sequence shown here is derived from an EMBL/GenBank/DDBJ whole genome shotgun (WGS) entry which is preliminary data.</text>
</comment>
<dbReference type="SUPFAM" id="SSF54637">
    <property type="entry name" value="Thioesterase/thiol ester dehydrase-isomerase"/>
    <property type="match status" value="2"/>
</dbReference>
<dbReference type="PANTHER" id="PTHR31727">
    <property type="entry name" value="OLEOYL-ACYL CARRIER PROTEIN THIOESTERASE 1, CHLOROPLASTIC"/>
    <property type="match status" value="1"/>
</dbReference>
<keyword evidence="5" id="KW-0809">Transit peptide</keyword>
<evidence type="ECO:0000256" key="3">
    <source>
        <dbReference type="ARBA" id="ARBA00022801"/>
    </source>
</evidence>
<keyword evidence="6" id="KW-0443">Lipid metabolism</keyword>
<evidence type="ECO:0000256" key="5">
    <source>
        <dbReference type="ARBA" id="ARBA00022946"/>
    </source>
</evidence>
<evidence type="ECO:0000256" key="4">
    <source>
        <dbReference type="ARBA" id="ARBA00022832"/>
    </source>
</evidence>
<reference evidence="10 11" key="1">
    <citation type="submission" date="2019-01" db="EMBL/GenBank/DDBJ databases">
        <title>Vagococcus silagei sp. nov. isolated from brewer's grain.</title>
        <authorList>
            <person name="Guu J.-R."/>
        </authorList>
    </citation>
    <scope>NUCLEOTIDE SEQUENCE [LARGE SCALE GENOMIC DNA]</scope>
    <source>
        <strain evidence="10 11">2B-2</strain>
    </source>
</reference>
<evidence type="ECO:0000256" key="7">
    <source>
        <dbReference type="ARBA" id="ARBA00023160"/>
    </source>
</evidence>
<evidence type="ECO:0000313" key="11">
    <source>
        <dbReference type="Proteomes" id="UP000310506"/>
    </source>
</evidence>
<dbReference type="InterPro" id="IPR045023">
    <property type="entry name" value="FATA/B"/>
</dbReference>
<dbReference type="AlphaFoldDB" id="A0A4S3B1C7"/>
<organism evidence="10 11">
    <name type="scientific">Vagococcus silagei</name>
    <dbReference type="NCBI Taxonomy" id="2508885"/>
    <lineage>
        <taxon>Bacteria</taxon>
        <taxon>Bacillati</taxon>
        <taxon>Bacillota</taxon>
        <taxon>Bacilli</taxon>
        <taxon>Lactobacillales</taxon>
        <taxon>Enterococcaceae</taxon>
        <taxon>Vagococcus</taxon>
    </lineage>
</organism>
<keyword evidence="3" id="KW-0378">Hydrolase</keyword>
<keyword evidence="4" id="KW-0276">Fatty acid metabolism</keyword>
<evidence type="ECO:0000256" key="6">
    <source>
        <dbReference type="ARBA" id="ARBA00023098"/>
    </source>
</evidence>
<evidence type="ECO:0000259" key="8">
    <source>
        <dbReference type="Pfam" id="PF01643"/>
    </source>
</evidence>
<dbReference type="CDD" id="cd00586">
    <property type="entry name" value="4HBT"/>
    <property type="match status" value="1"/>
</dbReference>
<sequence length="245" mass="28734">MGKKFRETHTIPFYECDAKRRLTIPTLIKLAVSCSTVQSEQLGVSEEDVEKLGLGWIITHYEITISRLPEQGETVTVQTEAESYNKFFCYRNFWIFDESGAECVFIESVFALMDFETRKIASVRDEVLAPFESEKIKKIKRPTPLLPFEKATESKDYRVRFYDLDANQHVNNAVYFSWLFDVLDRSFLEEHVPEKIVLNFNKEVRYGEMVVSEYELVEEVEFLATKHQVNSQDQLSCEATIYWQK</sequence>
<keyword evidence="2" id="KW-0444">Lipid biosynthesis</keyword>
<feature type="domain" description="Acyl-ACP thioesterase N-terminal hotdog" evidence="8">
    <location>
        <begin position="2"/>
        <end position="131"/>
    </location>
</feature>
<dbReference type="EMBL" id="SDGV01000017">
    <property type="protein sequence ID" value="THB60841.1"/>
    <property type="molecule type" value="Genomic_DNA"/>
</dbReference>
<evidence type="ECO:0000313" key="10">
    <source>
        <dbReference type="EMBL" id="THB60841.1"/>
    </source>
</evidence>
<dbReference type="Proteomes" id="UP000310506">
    <property type="component" value="Unassembled WGS sequence"/>
</dbReference>
<evidence type="ECO:0000259" key="9">
    <source>
        <dbReference type="Pfam" id="PF20791"/>
    </source>
</evidence>
<dbReference type="Pfam" id="PF20791">
    <property type="entry name" value="Acyl-ACP_TE_C"/>
    <property type="match status" value="1"/>
</dbReference>
<accession>A0A4S3B1C7</accession>
<dbReference type="InterPro" id="IPR049427">
    <property type="entry name" value="Acyl-ACP_TE_C"/>
</dbReference>
<dbReference type="GO" id="GO:0000036">
    <property type="term" value="F:acyl carrier activity"/>
    <property type="evidence" value="ECO:0007669"/>
    <property type="project" value="TreeGrafter"/>
</dbReference>
<dbReference type="OrthoDB" id="9801517at2"/>
<feature type="domain" description="Acyl-ACP thioesterase-like C-terminal" evidence="9">
    <location>
        <begin position="150"/>
        <end position="245"/>
    </location>
</feature>
<dbReference type="RefSeq" id="WP_136137088.1">
    <property type="nucleotide sequence ID" value="NZ_SDGV01000017.1"/>
</dbReference>
<keyword evidence="7" id="KW-0275">Fatty acid biosynthesis</keyword>
<gene>
    <name evidence="10" type="ORF">ESZ54_07680</name>
</gene>
<dbReference type="GO" id="GO:0016297">
    <property type="term" value="F:fatty acyl-[ACP] hydrolase activity"/>
    <property type="evidence" value="ECO:0007669"/>
    <property type="project" value="InterPro"/>
</dbReference>
<evidence type="ECO:0000256" key="2">
    <source>
        <dbReference type="ARBA" id="ARBA00022516"/>
    </source>
</evidence>